<dbReference type="InterPro" id="IPR023095">
    <property type="entry name" value="Ade_MeTrfase_dom_2"/>
</dbReference>
<dbReference type="InterPro" id="IPR029063">
    <property type="entry name" value="SAM-dependent_MTases_sf"/>
</dbReference>
<dbReference type="EMBL" id="AE017125">
    <property type="protein sequence ID" value="AAP76835.1"/>
    <property type="molecule type" value="Genomic_DNA"/>
</dbReference>
<dbReference type="STRING" id="235279.HH_0238"/>
<name>Q7VJK5_HELHP</name>
<dbReference type="InterPro" id="IPR002052">
    <property type="entry name" value="DNA_methylase_N6_adenine_CS"/>
</dbReference>
<dbReference type="PIRSF" id="PIRSF000398">
    <property type="entry name" value="M_m6A_EcoRV"/>
    <property type="match status" value="1"/>
</dbReference>
<gene>
    <name evidence="8" type="ordered locus">HH_0238</name>
</gene>
<dbReference type="GO" id="GO:0009007">
    <property type="term" value="F:site-specific DNA-methyltransferase (adenine-specific) activity"/>
    <property type="evidence" value="ECO:0007669"/>
    <property type="project" value="UniProtKB-UniRule"/>
</dbReference>
<evidence type="ECO:0000256" key="4">
    <source>
        <dbReference type="ARBA" id="ARBA00022679"/>
    </source>
</evidence>
<dbReference type="PANTHER" id="PTHR30481:SF3">
    <property type="entry name" value="DNA ADENINE METHYLASE"/>
    <property type="match status" value="1"/>
</dbReference>
<dbReference type="HOGENOM" id="CLU_063430_3_0_7"/>
<evidence type="ECO:0000256" key="2">
    <source>
        <dbReference type="ARBA" id="ARBA00011900"/>
    </source>
</evidence>
<dbReference type="Pfam" id="PF02086">
    <property type="entry name" value="MethyltransfD12"/>
    <property type="match status" value="1"/>
</dbReference>
<dbReference type="eggNOG" id="COG0338">
    <property type="taxonomic scope" value="Bacteria"/>
</dbReference>
<evidence type="ECO:0000313" key="9">
    <source>
        <dbReference type="Proteomes" id="UP000002495"/>
    </source>
</evidence>
<evidence type="ECO:0000256" key="7">
    <source>
        <dbReference type="RuleBase" id="RU361257"/>
    </source>
</evidence>
<evidence type="ECO:0000313" key="8">
    <source>
        <dbReference type="EMBL" id="AAP76835.1"/>
    </source>
</evidence>
<comment type="similarity">
    <text evidence="1 7">Belongs to the N(4)/N(6)-methyltransferase family.</text>
</comment>
<dbReference type="GO" id="GO:1904047">
    <property type="term" value="F:S-adenosyl-L-methionine binding"/>
    <property type="evidence" value="ECO:0007669"/>
    <property type="project" value="TreeGrafter"/>
</dbReference>
<keyword evidence="9" id="KW-1185">Reference proteome</keyword>
<dbReference type="Gene3D" id="1.10.1020.10">
    <property type="entry name" value="Adenine-specific Methyltransferase, Domain 2"/>
    <property type="match status" value="1"/>
</dbReference>
<evidence type="ECO:0000256" key="1">
    <source>
        <dbReference type="ARBA" id="ARBA00006594"/>
    </source>
</evidence>
<dbReference type="GO" id="GO:0006298">
    <property type="term" value="P:mismatch repair"/>
    <property type="evidence" value="ECO:0007669"/>
    <property type="project" value="TreeGrafter"/>
</dbReference>
<dbReference type="AlphaFoldDB" id="Q7VJK5"/>
<dbReference type="GO" id="GO:0009307">
    <property type="term" value="P:DNA restriction-modification system"/>
    <property type="evidence" value="ECO:0007669"/>
    <property type="project" value="InterPro"/>
</dbReference>
<evidence type="ECO:0000256" key="6">
    <source>
        <dbReference type="ARBA" id="ARBA00047942"/>
    </source>
</evidence>
<comment type="catalytic activity">
    <reaction evidence="6 7">
        <text>a 2'-deoxyadenosine in DNA + S-adenosyl-L-methionine = an N(6)-methyl-2'-deoxyadenosine in DNA + S-adenosyl-L-homocysteine + H(+)</text>
        <dbReference type="Rhea" id="RHEA:15197"/>
        <dbReference type="Rhea" id="RHEA-COMP:12418"/>
        <dbReference type="Rhea" id="RHEA-COMP:12419"/>
        <dbReference type="ChEBI" id="CHEBI:15378"/>
        <dbReference type="ChEBI" id="CHEBI:57856"/>
        <dbReference type="ChEBI" id="CHEBI:59789"/>
        <dbReference type="ChEBI" id="CHEBI:90615"/>
        <dbReference type="ChEBI" id="CHEBI:90616"/>
        <dbReference type="EC" id="2.1.1.72"/>
    </reaction>
</comment>
<reference evidence="8 9" key="1">
    <citation type="journal article" date="2003" name="Proc. Natl. Acad. Sci. U.S.A.">
        <title>The complete genome sequence of the carcinogenic bacterium Helicobacter hepaticus.</title>
        <authorList>
            <person name="Suerbaum S."/>
            <person name="Josenhans C."/>
            <person name="Sterzenbach T."/>
            <person name="Drescher B."/>
            <person name="Brandt P."/>
            <person name="Bell M."/>
            <person name="Droege M."/>
            <person name="Fartmann B."/>
            <person name="Fischer H.-P."/>
            <person name="Ge Z."/>
            <person name="Hoerster A."/>
            <person name="Holland R."/>
            <person name="Klein K."/>
            <person name="Koenig J."/>
            <person name="Macko L."/>
            <person name="Mendz G.L."/>
            <person name="Nyakatura G."/>
            <person name="Schauer D.B."/>
            <person name="Shen Z."/>
            <person name="Weber J."/>
            <person name="Frosch M."/>
            <person name="Fox J.G."/>
        </authorList>
    </citation>
    <scope>NUCLEOTIDE SEQUENCE [LARGE SCALE GENOMIC DNA]</scope>
    <source>
        <strain evidence="9">ATCC 51449 / 3B1</strain>
    </source>
</reference>
<dbReference type="NCBIfam" id="TIGR00571">
    <property type="entry name" value="dam"/>
    <property type="match status" value="1"/>
</dbReference>
<dbReference type="InterPro" id="IPR012263">
    <property type="entry name" value="M_m6A_EcoRV"/>
</dbReference>
<protein>
    <recommendedName>
        <fullName evidence="2 7">Site-specific DNA-methyltransferase (adenine-specific)</fullName>
        <ecNumber evidence="2 7">2.1.1.72</ecNumber>
    </recommendedName>
</protein>
<dbReference type="KEGG" id="hhe:HH_0238"/>
<dbReference type="RefSeq" id="WP_011115082.1">
    <property type="nucleotide sequence ID" value="NC_004917.1"/>
</dbReference>
<dbReference type="OrthoDB" id="9805629at2"/>
<dbReference type="GO" id="GO:0032259">
    <property type="term" value="P:methylation"/>
    <property type="evidence" value="ECO:0007669"/>
    <property type="project" value="UniProtKB-KW"/>
</dbReference>
<keyword evidence="3 7" id="KW-0489">Methyltransferase</keyword>
<accession>Q7VJK5</accession>
<dbReference type="InterPro" id="IPR012327">
    <property type="entry name" value="MeTrfase_D12"/>
</dbReference>
<sequence>MNAIVSLKTLIPPLKIQGIKSKIIPHIRDIFQTWNKKGIYFEPFMGSGVVGFNLAPKRAIFSDNNPHIIAFYQAIQQGVITKDSARKYLQYEGDILQKVGQEHYLKVRERFNQTHSPFDFLFLNRSCFNGLMRFNSKGRFNVPYCKKDARFSAAYITKITNQIDAVARLIQHSDYEFRICDFSLVLQEAKKNDFIYCDPPYIDRHSDYFNAWSESNERELYKILKNTKAQFLLSTWHSNVYRQNQYMNEYWNNFKLKLIEHFYHLGASEVNRHTIKEALIQNKVMS</sequence>
<dbReference type="PANTHER" id="PTHR30481">
    <property type="entry name" value="DNA ADENINE METHYLASE"/>
    <property type="match status" value="1"/>
</dbReference>
<dbReference type="PRINTS" id="PR00505">
    <property type="entry name" value="D12N6MTFRASE"/>
</dbReference>
<evidence type="ECO:0000256" key="5">
    <source>
        <dbReference type="ARBA" id="ARBA00022691"/>
    </source>
</evidence>
<proteinExistence type="inferred from homology"/>
<dbReference type="PROSITE" id="PS00092">
    <property type="entry name" value="N6_MTASE"/>
    <property type="match status" value="1"/>
</dbReference>
<dbReference type="SUPFAM" id="SSF53335">
    <property type="entry name" value="S-adenosyl-L-methionine-dependent methyltransferases"/>
    <property type="match status" value="1"/>
</dbReference>
<keyword evidence="5 7" id="KW-0949">S-adenosyl-L-methionine</keyword>
<organism evidence="8 9">
    <name type="scientific">Helicobacter hepaticus (strain ATCC 51449 / 3B1)</name>
    <dbReference type="NCBI Taxonomy" id="235279"/>
    <lineage>
        <taxon>Bacteria</taxon>
        <taxon>Pseudomonadati</taxon>
        <taxon>Campylobacterota</taxon>
        <taxon>Epsilonproteobacteria</taxon>
        <taxon>Campylobacterales</taxon>
        <taxon>Helicobacteraceae</taxon>
        <taxon>Helicobacter</taxon>
    </lineage>
</organism>
<dbReference type="Proteomes" id="UP000002495">
    <property type="component" value="Chromosome"/>
</dbReference>
<evidence type="ECO:0000256" key="3">
    <source>
        <dbReference type="ARBA" id="ARBA00022603"/>
    </source>
</evidence>
<dbReference type="GO" id="GO:0043565">
    <property type="term" value="F:sequence-specific DNA binding"/>
    <property type="evidence" value="ECO:0007669"/>
    <property type="project" value="TreeGrafter"/>
</dbReference>
<dbReference type="Gene3D" id="3.40.50.150">
    <property type="entry name" value="Vaccinia Virus protein VP39"/>
    <property type="match status" value="1"/>
</dbReference>
<dbReference type="REBASE" id="7192">
    <property type="entry name" value="M.HheORF238P"/>
</dbReference>
<keyword evidence="4 7" id="KW-0808">Transferase</keyword>
<dbReference type="EC" id="2.1.1.72" evidence="2 7"/>